<feature type="transmembrane region" description="Helical" evidence="1">
    <location>
        <begin position="90"/>
        <end position="108"/>
    </location>
</feature>
<keyword evidence="1" id="KW-0472">Membrane</keyword>
<name>A0A3S2TW11_9BACI</name>
<keyword evidence="1" id="KW-0812">Transmembrane</keyword>
<sequence>MIMKNWKMYVLLFGPMLTFFLFGAKSFRRFLPTGMFSSLLITLISEFSKTYKWWKVKNPIVPGIATDITFVFGLFFTLNLWIFKLTYEKLWLYIITNIFADYLFAYPLSALAQKFKIYKLVNLKKSQLFGLSLIVAALNYVFHRFIVEKGKKQIN</sequence>
<accession>A0A3S2TW11</accession>
<feature type="transmembrane region" description="Helical" evidence="1">
    <location>
        <begin position="128"/>
        <end position="147"/>
    </location>
</feature>
<keyword evidence="1" id="KW-1133">Transmembrane helix</keyword>
<dbReference type="Proteomes" id="UP000288024">
    <property type="component" value="Unassembled WGS sequence"/>
</dbReference>
<feature type="transmembrane region" description="Helical" evidence="1">
    <location>
        <begin position="60"/>
        <end position="83"/>
    </location>
</feature>
<gene>
    <name evidence="2" type="ORF">EM808_00445</name>
</gene>
<evidence type="ECO:0000256" key="1">
    <source>
        <dbReference type="SAM" id="Phobius"/>
    </source>
</evidence>
<keyword evidence="3" id="KW-1185">Reference proteome</keyword>
<evidence type="ECO:0000313" key="2">
    <source>
        <dbReference type="EMBL" id="RVT66992.1"/>
    </source>
</evidence>
<protein>
    <submittedName>
        <fullName evidence="2">Uncharacterized protein</fullName>
    </submittedName>
</protein>
<dbReference type="AlphaFoldDB" id="A0A3S2TW11"/>
<dbReference type="EMBL" id="RZTZ01000001">
    <property type="protein sequence ID" value="RVT66992.1"/>
    <property type="molecule type" value="Genomic_DNA"/>
</dbReference>
<comment type="caution">
    <text evidence="2">The sequence shown here is derived from an EMBL/GenBank/DDBJ whole genome shotgun (WGS) entry which is preliminary data.</text>
</comment>
<proteinExistence type="predicted"/>
<evidence type="ECO:0000313" key="3">
    <source>
        <dbReference type="Proteomes" id="UP000288024"/>
    </source>
</evidence>
<reference evidence="2 3" key="1">
    <citation type="submission" date="2019-01" db="EMBL/GenBank/DDBJ databases">
        <title>Bacillus sp. M5HDSG1-1, whole genome shotgun sequence.</title>
        <authorList>
            <person name="Tuo L."/>
        </authorList>
    </citation>
    <scope>NUCLEOTIDE SEQUENCE [LARGE SCALE GENOMIC DNA]</scope>
    <source>
        <strain evidence="2 3">M5HDSG1-1</strain>
    </source>
</reference>
<organism evidence="2 3">
    <name type="scientific">Niallia taxi</name>
    <dbReference type="NCBI Taxonomy" id="2499688"/>
    <lineage>
        <taxon>Bacteria</taxon>
        <taxon>Bacillati</taxon>
        <taxon>Bacillota</taxon>
        <taxon>Bacilli</taxon>
        <taxon>Bacillales</taxon>
        <taxon>Bacillaceae</taxon>
        <taxon>Niallia</taxon>
    </lineage>
</organism>